<accession>A0AAW9GP12</accession>
<evidence type="ECO:0000313" key="2">
    <source>
        <dbReference type="EMBL" id="MDY0854376.1"/>
    </source>
</evidence>
<proteinExistence type="predicted"/>
<gene>
    <name evidence="2" type="ORF">SOH20_26405</name>
</gene>
<evidence type="ECO:0000313" key="3">
    <source>
        <dbReference type="Proteomes" id="UP001274571"/>
    </source>
</evidence>
<dbReference type="EMBL" id="JAXCMD010000010">
    <property type="protein sequence ID" value="MDY0854376.1"/>
    <property type="molecule type" value="Genomic_DNA"/>
</dbReference>
<reference evidence="2" key="1">
    <citation type="submission" date="2023-11" db="EMBL/GenBank/DDBJ databases">
        <title>Genome Sequence of Bacillus thuringiensis stain BLB 30AF.</title>
        <authorList>
            <person name="Farhat A."/>
        </authorList>
    </citation>
    <scope>NUCLEOTIDE SEQUENCE</scope>
    <source>
        <strain evidence="2">BLB30AF</strain>
    </source>
</reference>
<dbReference type="AlphaFoldDB" id="A0AAW9GP12"/>
<organism evidence="2 3">
    <name type="scientific">Bacillus thuringiensis</name>
    <dbReference type="NCBI Taxonomy" id="1428"/>
    <lineage>
        <taxon>Bacteria</taxon>
        <taxon>Bacillati</taxon>
        <taxon>Bacillota</taxon>
        <taxon>Bacilli</taxon>
        <taxon>Bacillales</taxon>
        <taxon>Bacillaceae</taxon>
        <taxon>Bacillus</taxon>
        <taxon>Bacillus cereus group</taxon>
    </lineage>
</organism>
<protein>
    <submittedName>
        <fullName evidence="2">Uncharacterized protein</fullName>
    </submittedName>
</protein>
<sequence length="43" mass="4923">MQMTDGEPDTWRRVSPVRRGAFGNLSQKRGKSLGAYSTHMQQR</sequence>
<evidence type="ECO:0000256" key="1">
    <source>
        <dbReference type="SAM" id="MobiDB-lite"/>
    </source>
</evidence>
<dbReference type="Proteomes" id="UP001274571">
    <property type="component" value="Unassembled WGS sequence"/>
</dbReference>
<comment type="caution">
    <text evidence="2">The sequence shown here is derived from an EMBL/GenBank/DDBJ whole genome shotgun (WGS) entry which is preliminary data.</text>
</comment>
<feature type="region of interest" description="Disordered" evidence="1">
    <location>
        <begin position="1"/>
        <end position="43"/>
    </location>
</feature>
<name>A0AAW9GP12_BACTU</name>
<dbReference type="RefSeq" id="WP_320483630.1">
    <property type="nucleotide sequence ID" value="NZ_JAXCMD010000010.1"/>
</dbReference>